<accession>A0A510NV10</accession>
<reference evidence="5" key="1">
    <citation type="journal article" date="2015" name="Genome Announc.">
        <title>Draft genome sequence of Talaromyces cellulolyticus strain Y-94, a source of lignocellulosic biomass-degrading enzymes.</title>
        <authorList>
            <person name="Fujii T."/>
            <person name="Koike H."/>
            <person name="Sawayama S."/>
            <person name="Yano S."/>
            <person name="Inoue H."/>
        </authorList>
    </citation>
    <scope>NUCLEOTIDE SEQUENCE [LARGE SCALE GENOMIC DNA]</scope>
    <source>
        <strain evidence="5">Y-94</strain>
    </source>
</reference>
<dbReference type="Pfam" id="PF00884">
    <property type="entry name" value="Sulfatase"/>
    <property type="match status" value="1"/>
</dbReference>
<keyword evidence="5" id="KW-1185">Reference proteome</keyword>
<dbReference type="EMBL" id="DF933814">
    <property type="protein sequence ID" value="GAM36045.1"/>
    <property type="molecule type" value="Genomic_DNA"/>
</dbReference>
<sequence length="501" mass="57246">MPHSFTKFERQPPASGLPIQKPNLVIFMPDQLRWDALGCNGNPIAKTPNIDRFSQRGLYPHVSGHRSLNNLIKSWEPNLFRSLKESGYHVACLAPRGDTYAPTVTELSMNEYGFLVTPDILPGFMTGSKGANGSANQTKNLDELAPRLFYKGLRDQSAILDYDEAAVRSAEKFLDHPPQEPWVLFLPLIFPHVPFQVEEPYFSLYDRKSMPAPAQLSEKSGYEPKYMEEMRRDYKLDEVPSETWAEIQATYFGMISRLDDQFGRIVHKIDNLGLWDSTVTMFFTDHGEYLGDYGLVEKWPTGMSDSLTREPLIIAGAGLPRGQTFDDMAEMVDLVPTIFQLCSIPETFPTNGKSWLPGILHGKPHKEYAFVEAGYLASEEPLIETSPFPYDIKAELQHKDHVLAGKAVAVRNKLWTYIYRLYEPAELYSRENDPQELHNLAAMPEHQPTVRMLECVMFRWILETSDFLPYAVDPRTSEVNLEDPRSQWERRVKATRDTSID</sequence>
<evidence type="ECO:0000313" key="4">
    <source>
        <dbReference type="EMBL" id="GAM36045.1"/>
    </source>
</evidence>
<evidence type="ECO:0000256" key="2">
    <source>
        <dbReference type="ARBA" id="ARBA00022801"/>
    </source>
</evidence>
<dbReference type="InterPro" id="IPR000917">
    <property type="entry name" value="Sulfatase_N"/>
</dbReference>
<name>A0A510NV10_TALPI</name>
<evidence type="ECO:0000259" key="3">
    <source>
        <dbReference type="Pfam" id="PF00884"/>
    </source>
</evidence>
<dbReference type="InterPro" id="IPR017850">
    <property type="entry name" value="Alkaline_phosphatase_core_sf"/>
</dbReference>
<dbReference type="GO" id="GO:0005737">
    <property type="term" value="C:cytoplasm"/>
    <property type="evidence" value="ECO:0007669"/>
    <property type="project" value="TreeGrafter"/>
</dbReference>
<evidence type="ECO:0000313" key="5">
    <source>
        <dbReference type="Proteomes" id="UP000053095"/>
    </source>
</evidence>
<dbReference type="SUPFAM" id="SSF53649">
    <property type="entry name" value="Alkaline phosphatase-like"/>
    <property type="match status" value="1"/>
</dbReference>
<dbReference type="GO" id="GO:0046872">
    <property type="term" value="F:metal ion binding"/>
    <property type="evidence" value="ECO:0007669"/>
    <property type="project" value="UniProtKB-KW"/>
</dbReference>
<dbReference type="Gene3D" id="3.40.720.10">
    <property type="entry name" value="Alkaline Phosphatase, subunit A"/>
    <property type="match status" value="1"/>
</dbReference>
<protein>
    <recommendedName>
        <fullName evidence="3">Sulfatase N-terminal domain-containing protein</fullName>
    </recommendedName>
</protein>
<gene>
    <name evidence="4" type="ORF">TCE0_018r04829</name>
</gene>
<keyword evidence="2" id="KW-0378">Hydrolase</keyword>
<keyword evidence="1" id="KW-0479">Metal-binding</keyword>
<dbReference type="AlphaFoldDB" id="A0A510NV10"/>
<proteinExistence type="predicted"/>
<dbReference type="PANTHER" id="PTHR45953">
    <property type="entry name" value="IDURONATE 2-SULFATASE"/>
    <property type="match status" value="1"/>
</dbReference>
<feature type="domain" description="Sulfatase N-terminal" evidence="3">
    <location>
        <begin position="22"/>
        <end position="342"/>
    </location>
</feature>
<dbReference type="PANTHER" id="PTHR45953:SF1">
    <property type="entry name" value="IDURONATE 2-SULFATASE"/>
    <property type="match status" value="1"/>
</dbReference>
<evidence type="ECO:0000256" key="1">
    <source>
        <dbReference type="ARBA" id="ARBA00022723"/>
    </source>
</evidence>
<organism evidence="4 5">
    <name type="scientific">Talaromyces pinophilus</name>
    <name type="common">Penicillium pinophilum</name>
    <dbReference type="NCBI Taxonomy" id="128442"/>
    <lineage>
        <taxon>Eukaryota</taxon>
        <taxon>Fungi</taxon>
        <taxon>Dikarya</taxon>
        <taxon>Ascomycota</taxon>
        <taxon>Pezizomycotina</taxon>
        <taxon>Eurotiomycetes</taxon>
        <taxon>Eurotiomycetidae</taxon>
        <taxon>Eurotiales</taxon>
        <taxon>Trichocomaceae</taxon>
        <taxon>Talaromyces</taxon>
        <taxon>Talaromyces sect. Talaromyces</taxon>
    </lineage>
</organism>
<dbReference type="GO" id="GO:0004423">
    <property type="term" value="F:iduronate-2-sulfatase activity"/>
    <property type="evidence" value="ECO:0007669"/>
    <property type="project" value="TreeGrafter"/>
</dbReference>
<dbReference type="Proteomes" id="UP000053095">
    <property type="component" value="Unassembled WGS sequence"/>
</dbReference>